<keyword evidence="3 9" id="KW-0862">Zinc</keyword>
<keyword evidence="12" id="KW-1185">Reference proteome</keyword>
<keyword evidence="1 9" id="KW-0479">Metal-binding</keyword>
<sequence>MFPIYSFHPLPPTDRRWRPKVQEVAPNCPRCDSPNTKFCYYNNYCLAQPRYLCKGCRRYWTKGGSLRSIPVGGGCRKTRRGKSAKFISTLSSSPSSPPNSFRPDQALENMSGRTGGTFLLPDQYLDQLLPELPKQEALPKPMTMIQFDGGSREEIRAEAVENNNFLHDEVMEKEGRGAEGVMHRNNDCLMGSSNYGFQTDLMWESSRFQGIGISEMTSLEAFL</sequence>
<dbReference type="EMBL" id="JANQDX010000001">
    <property type="protein sequence ID" value="KAL0928822.1"/>
    <property type="molecule type" value="Genomic_DNA"/>
</dbReference>
<dbReference type="PANTHER" id="PTHR31992">
    <property type="entry name" value="DOF ZINC FINGER PROTEIN DOF1.4-RELATED"/>
    <property type="match status" value="1"/>
</dbReference>
<dbReference type="Pfam" id="PF02701">
    <property type="entry name" value="Zn_ribbon_Dof"/>
    <property type="match status" value="1"/>
</dbReference>
<gene>
    <name evidence="11" type="ORF">M5K25_000744</name>
</gene>
<dbReference type="InterPro" id="IPR045174">
    <property type="entry name" value="Dof"/>
</dbReference>
<dbReference type="GO" id="GO:0005634">
    <property type="term" value="C:nucleus"/>
    <property type="evidence" value="ECO:0007669"/>
    <property type="project" value="UniProtKB-SubCell"/>
</dbReference>
<protein>
    <recommendedName>
        <fullName evidence="9">Dof zinc finger protein</fullName>
    </recommendedName>
</protein>
<evidence type="ECO:0000256" key="7">
    <source>
        <dbReference type="ARBA" id="ARBA00023242"/>
    </source>
</evidence>
<dbReference type="Proteomes" id="UP001552299">
    <property type="component" value="Unassembled WGS sequence"/>
</dbReference>
<dbReference type="PANTHER" id="PTHR31992:SF321">
    <property type="entry name" value="DOF ZINC FINGER PROTEIN"/>
    <property type="match status" value="1"/>
</dbReference>
<evidence type="ECO:0000313" key="11">
    <source>
        <dbReference type="EMBL" id="KAL0928822.1"/>
    </source>
</evidence>
<evidence type="ECO:0000259" key="10">
    <source>
        <dbReference type="PROSITE" id="PS50884"/>
    </source>
</evidence>
<dbReference type="InterPro" id="IPR003851">
    <property type="entry name" value="Znf_Dof"/>
</dbReference>
<keyword evidence="2 8" id="KW-0863">Zinc-finger</keyword>
<evidence type="ECO:0000256" key="1">
    <source>
        <dbReference type="ARBA" id="ARBA00022723"/>
    </source>
</evidence>
<evidence type="ECO:0000256" key="2">
    <source>
        <dbReference type="ARBA" id="ARBA00022771"/>
    </source>
</evidence>
<dbReference type="AlphaFoldDB" id="A0ABD0WA42"/>
<dbReference type="PROSITE" id="PS01361">
    <property type="entry name" value="ZF_DOF_1"/>
    <property type="match status" value="1"/>
</dbReference>
<organism evidence="11 12">
    <name type="scientific">Dendrobium thyrsiflorum</name>
    <name type="common">Pinecone-like raceme dendrobium</name>
    <name type="synonym">Orchid</name>
    <dbReference type="NCBI Taxonomy" id="117978"/>
    <lineage>
        <taxon>Eukaryota</taxon>
        <taxon>Viridiplantae</taxon>
        <taxon>Streptophyta</taxon>
        <taxon>Embryophyta</taxon>
        <taxon>Tracheophyta</taxon>
        <taxon>Spermatophyta</taxon>
        <taxon>Magnoliopsida</taxon>
        <taxon>Liliopsida</taxon>
        <taxon>Asparagales</taxon>
        <taxon>Orchidaceae</taxon>
        <taxon>Epidendroideae</taxon>
        <taxon>Malaxideae</taxon>
        <taxon>Dendrobiinae</taxon>
        <taxon>Dendrobium</taxon>
    </lineage>
</organism>
<accession>A0ABD0WA42</accession>
<keyword evidence="4 9" id="KW-0805">Transcription regulation</keyword>
<comment type="caution">
    <text evidence="11">The sequence shown here is derived from an EMBL/GenBank/DDBJ whole genome shotgun (WGS) entry which is preliminary data.</text>
</comment>
<reference evidence="11 12" key="1">
    <citation type="journal article" date="2024" name="Plant Biotechnol. J.">
        <title>Dendrobium thyrsiflorum genome and its molecular insights into genes involved in important horticultural traits.</title>
        <authorList>
            <person name="Chen B."/>
            <person name="Wang J.Y."/>
            <person name="Zheng P.J."/>
            <person name="Li K.L."/>
            <person name="Liang Y.M."/>
            <person name="Chen X.F."/>
            <person name="Zhang C."/>
            <person name="Zhao X."/>
            <person name="He X."/>
            <person name="Zhang G.Q."/>
            <person name="Liu Z.J."/>
            <person name="Xu Q."/>
        </authorList>
    </citation>
    <scope>NUCLEOTIDE SEQUENCE [LARGE SCALE GENOMIC DNA]</scope>
    <source>
        <strain evidence="11">GZMU011</strain>
    </source>
</reference>
<dbReference type="GO" id="GO:0008270">
    <property type="term" value="F:zinc ion binding"/>
    <property type="evidence" value="ECO:0007669"/>
    <property type="project" value="UniProtKB-KW"/>
</dbReference>
<dbReference type="PROSITE" id="PS50884">
    <property type="entry name" value="ZF_DOF_2"/>
    <property type="match status" value="1"/>
</dbReference>
<evidence type="ECO:0000313" key="12">
    <source>
        <dbReference type="Proteomes" id="UP001552299"/>
    </source>
</evidence>
<evidence type="ECO:0000256" key="8">
    <source>
        <dbReference type="PROSITE-ProRule" id="PRU00071"/>
    </source>
</evidence>
<keyword evidence="7 8" id="KW-0539">Nucleus</keyword>
<comment type="function">
    <text evidence="9">Transcription factor that binds specifically to a 5'-AA[AG]G-3' consensus core sequence.</text>
</comment>
<evidence type="ECO:0000256" key="4">
    <source>
        <dbReference type="ARBA" id="ARBA00023015"/>
    </source>
</evidence>
<name>A0ABD0WA42_DENTH</name>
<keyword evidence="5 8" id="KW-0238">DNA-binding</keyword>
<evidence type="ECO:0000256" key="5">
    <source>
        <dbReference type="ARBA" id="ARBA00023125"/>
    </source>
</evidence>
<proteinExistence type="predicted"/>
<evidence type="ECO:0000256" key="3">
    <source>
        <dbReference type="ARBA" id="ARBA00022833"/>
    </source>
</evidence>
<comment type="subcellular location">
    <subcellularLocation>
        <location evidence="8 9">Nucleus</location>
    </subcellularLocation>
</comment>
<evidence type="ECO:0000256" key="6">
    <source>
        <dbReference type="ARBA" id="ARBA00023163"/>
    </source>
</evidence>
<dbReference type="GO" id="GO:0003677">
    <property type="term" value="F:DNA binding"/>
    <property type="evidence" value="ECO:0007669"/>
    <property type="project" value="UniProtKB-UniRule"/>
</dbReference>
<keyword evidence="6 9" id="KW-0804">Transcription</keyword>
<evidence type="ECO:0000256" key="9">
    <source>
        <dbReference type="RuleBase" id="RU369094"/>
    </source>
</evidence>
<dbReference type="GO" id="GO:0003700">
    <property type="term" value="F:DNA-binding transcription factor activity"/>
    <property type="evidence" value="ECO:0007669"/>
    <property type="project" value="UniProtKB-UniRule"/>
</dbReference>
<feature type="domain" description="Dof-type" evidence="10">
    <location>
        <begin position="26"/>
        <end position="80"/>
    </location>
</feature>